<name>A0A0D8FWS7_9ACTN</name>
<keyword evidence="2 5" id="KW-0812">Transmembrane</keyword>
<evidence type="ECO:0000313" key="8">
    <source>
        <dbReference type="Proteomes" id="UP000032336"/>
    </source>
</evidence>
<dbReference type="RefSeq" id="WP_035388640.1">
    <property type="nucleotide sequence ID" value="NZ_JQKF01000003.1"/>
</dbReference>
<dbReference type="GO" id="GO:0000271">
    <property type="term" value="P:polysaccharide biosynthetic process"/>
    <property type="evidence" value="ECO:0007669"/>
    <property type="project" value="InterPro"/>
</dbReference>
<feature type="domain" description="GtrA/DPMS transmembrane" evidence="6">
    <location>
        <begin position="22"/>
        <end position="149"/>
    </location>
</feature>
<protein>
    <submittedName>
        <fullName evidence="7">GtrA-like protein</fullName>
    </submittedName>
</protein>
<reference evidence="7 8" key="1">
    <citation type="submission" date="2015-01" db="EMBL/GenBank/DDBJ databases">
        <title>Draft genome of the acidophilic iron oxidizer Ferrimicrobium acidiphilum strain T23.</title>
        <authorList>
            <person name="Poehlein A."/>
            <person name="Eisen S."/>
            <person name="Schloemann M."/>
            <person name="Johnson B.D."/>
            <person name="Daniel R."/>
            <person name="Muehling M."/>
        </authorList>
    </citation>
    <scope>NUCLEOTIDE SEQUENCE [LARGE SCALE GENOMIC DNA]</scope>
    <source>
        <strain evidence="7 8">T23</strain>
    </source>
</reference>
<evidence type="ECO:0000256" key="2">
    <source>
        <dbReference type="ARBA" id="ARBA00022692"/>
    </source>
</evidence>
<dbReference type="InterPro" id="IPR007267">
    <property type="entry name" value="GtrA_DPMS_TM"/>
</dbReference>
<feature type="transmembrane region" description="Helical" evidence="5">
    <location>
        <begin position="123"/>
        <end position="143"/>
    </location>
</feature>
<sequence>MQSFYRTVYGWLVAKIGATAIKYALSSVISVVVTEAVLFLVFGVFRLFSAEVSNVVATGVAAVPSYYLNRNWAWGKSGRSHFLREVVPFWSLAFIGLALSLVTVGFAQSFAHSHGFSHITDALFVNFASMVAFGVVWVGKFFVFNTWLFRSKSTSEVGQA</sequence>
<feature type="transmembrane region" description="Helical" evidence="5">
    <location>
        <begin position="48"/>
        <end position="68"/>
    </location>
</feature>
<dbReference type="GeneID" id="78372021"/>
<dbReference type="AlphaFoldDB" id="A0A0D8FWS7"/>
<accession>A0A0D8FWS7</accession>
<dbReference type="Proteomes" id="UP000032336">
    <property type="component" value="Unassembled WGS sequence"/>
</dbReference>
<comment type="caution">
    <text evidence="7">The sequence shown here is derived from an EMBL/GenBank/DDBJ whole genome shotgun (WGS) entry which is preliminary data.</text>
</comment>
<evidence type="ECO:0000256" key="1">
    <source>
        <dbReference type="ARBA" id="ARBA00004141"/>
    </source>
</evidence>
<dbReference type="Pfam" id="PF04138">
    <property type="entry name" value="GtrA_DPMS_TM"/>
    <property type="match status" value="1"/>
</dbReference>
<gene>
    <name evidence="7" type="ORF">FEAC_07210</name>
</gene>
<dbReference type="OrthoDB" id="5185562at2"/>
<evidence type="ECO:0000259" key="6">
    <source>
        <dbReference type="Pfam" id="PF04138"/>
    </source>
</evidence>
<evidence type="ECO:0000256" key="5">
    <source>
        <dbReference type="SAM" id="Phobius"/>
    </source>
</evidence>
<comment type="subcellular location">
    <subcellularLocation>
        <location evidence="1">Membrane</location>
        <topology evidence="1">Multi-pass membrane protein</topology>
    </subcellularLocation>
</comment>
<dbReference type="eggNOG" id="COG2246">
    <property type="taxonomic scope" value="Bacteria"/>
</dbReference>
<dbReference type="GO" id="GO:0016020">
    <property type="term" value="C:membrane"/>
    <property type="evidence" value="ECO:0007669"/>
    <property type="project" value="UniProtKB-SubCell"/>
</dbReference>
<keyword evidence="3 5" id="KW-1133">Transmembrane helix</keyword>
<dbReference type="STRING" id="1121877.FEAC_07210"/>
<dbReference type="EMBL" id="JXUW01000004">
    <property type="protein sequence ID" value="KJE77611.1"/>
    <property type="molecule type" value="Genomic_DNA"/>
</dbReference>
<organism evidence="7 8">
    <name type="scientific">Ferrimicrobium acidiphilum DSM 19497</name>
    <dbReference type="NCBI Taxonomy" id="1121877"/>
    <lineage>
        <taxon>Bacteria</taxon>
        <taxon>Bacillati</taxon>
        <taxon>Actinomycetota</taxon>
        <taxon>Acidimicrobiia</taxon>
        <taxon>Acidimicrobiales</taxon>
        <taxon>Acidimicrobiaceae</taxon>
        <taxon>Ferrimicrobium</taxon>
    </lineage>
</organism>
<evidence type="ECO:0000256" key="4">
    <source>
        <dbReference type="ARBA" id="ARBA00023136"/>
    </source>
</evidence>
<keyword evidence="4 5" id="KW-0472">Membrane</keyword>
<proteinExistence type="predicted"/>
<feature type="transmembrane region" description="Helical" evidence="5">
    <location>
        <begin position="21"/>
        <end position="42"/>
    </location>
</feature>
<evidence type="ECO:0000256" key="3">
    <source>
        <dbReference type="ARBA" id="ARBA00022989"/>
    </source>
</evidence>
<evidence type="ECO:0000313" key="7">
    <source>
        <dbReference type="EMBL" id="KJE77611.1"/>
    </source>
</evidence>
<keyword evidence="8" id="KW-1185">Reference proteome</keyword>
<feature type="transmembrane region" description="Helical" evidence="5">
    <location>
        <begin position="89"/>
        <end position="111"/>
    </location>
</feature>